<dbReference type="Gene3D" id="4.10.1100.10">
    <property type="entry name" value="Transcription factor, SBP-box domain"/>
    <property type="match status" value="1"/>
</dbReference>
<dbReference type="Proteomes" id="UP001497480">
    <property type="component" value="Unassembled WGS sequence"/>
</dbReference>
<evidence type="ECO:0000256" key="8">
    <source>
        <dbReference type="ARBA" id="ARBA00023242"/>
    </source>
</evidence>
<accession>A0AAV1W3F1</accession>
<evidence type="ECO:0000256" key="2">
    <source>
        <dbReference type="ARBA" id="ARBA00022723"/>
    </source>
</evidence>
<dbReference type="FunFam" id="4.10.1100.10:FF:000001">
    <property type="entry name" value="Squamosa promoter-binding-like protein 14"/>
    <property type="match status" value="1"/>
</dbReference>
<keyword evidence="6" id="KW-0238">DNA-binding</keyword>
<dbReference type="PANTHER" id="PTHR31251">
    <property type="entry name" value="SQUAMOSA PROMOTER-BINDING-LIKE PROTEIN 4"/>
    <property type="match status" value="1"/>
</dbReference>
<dbReference type="InterPro" id="IPR044817">
    <property type="entry name" value="SBP-like"/>
</dbReference>
<feature type="region of interest" description="Disordered" evidence="10">
    <location>
        <begin position="133"/>
        <end position="160"/>
    </location>
</feature>
<keyword evidence="3 9" id="KW-0863">Zinc-finger</keyword>
<dbReference type="InterPro" id="IPR004333">
    <property type="entry name" value="SBP_dom"/>
</dbReference>
<dbReference type="AlphaFoldDB" id="A0AAV1W3F1"/>
<evidence type="ECO:0000256" key="10">
    <source>
        <dbReference type="SAM" id="MobiDB-lite"/>
    </source>
</evidence>
<reference evidence="12 13" key="1">
    <citation type="submission" date="2024-03" db="EMBL/GenBank/DDBJ databases">
        <authorList>
            <person name="Martinez-Hernandez J."/>
        </authorList>
    </citation>
    <scope>NUCLEOTIDE SEQUENCE [LARGE SCALE GENOMIC DNA]</scope>
</reference>
<dbReference type="EMBL" id="CAXHTB010000003">
    <property type="protein sequence ID" value="CAL0303763.1"/>
    <property type="molecule type" value="Genomic_DNA"/>
</dbReference>
<dbReference type="GO" id="GO:0003677">
    <property type="term" value="F:DNA binding"/>
    <property type="evidence" value="ECO:0007669"/>
    <property type="project" value="UniProtKB-KW"/>
</dbReference>
<dbReference type="InterPro" id="IPR036893">
    <property type="entry name" value="SBP_sf"/>
</dbReference>
<evidence type="ECO:0000256" key="4">
    <source>
        <dbReference type="ARBA" id="ARBA00022833"/>
    </source>
</evidence>
<dbReference type="Pfam" id="PF03110">
    <property type="entry name" value="SBP"/>
    <property type="match status" value="1"/>
</dbReference>
<keyword evidence="13" id="KW-1185">Reference proteome</keyword>
<evidence type="ECO:0000256" key="7">
    <source>
        <dbReference type="ARBA" id="ARBA00023163"/>
    </source>
</evidence>
<evidence type="ECO:0000256" key="1">
    <source>
        <dbReference type="ARBA" id="ARBA00004123"/>
    </source>
</evidence>
<evidence type="ECO:0000256" key="6">
    <source>
        <dbReference type="ARBA" id="ARBA00023125"/>
    </source>
</evidence>
<feature type="region of interest" description="Disordered" evidence="10">
    <location>
        <begin position="28"/>
        <end position="70"/>
    </location>
</feature>
<evidence type="ECO:0000313" key="13">
    <source>
        <dbReference type="Proteomes" id="UP001497480"/>
    </source>
</evidence>
<comment type="subcellular location">
    <subcellularLocation>
        <location evidence="1">Nucleus</location>
    </subcellularLocation>
</comment>
<feature type="domain" description="SBP-type" evidence="11">
    <location>
        <begin position="65"/>
        <end position="142"/>
    </location>
</feature>
<dbReference type="PROSITE" id="PS51141">
    <property type="entry name" value="ZF_SBP"/>
    <property type="match status" value="1"/>
</dbReference>
<evidence type="ECO:0000256" key="5">
    <source>
        <dbReference type="ARBA" id="ARBA00023015"/>
    </source>
</evidence>
<comment type="caution">
    <text evidence="12">The sequence shown here is derived from an EMBL/GenBank/DDBJ whole genome shotgun (WGS) entry which is preliminary data.</text>
</comment>
<keyword evidence="7" id="KW-0804">Transcription</keyword>
<name>A0AAV1W3F1_LUPLU</name>
<dbReference type="SUPFAM" id="SSF103612">
    <property type="entry name" value="SBT domain"/>
    <property type="match status" value="1"/>
</dbReference>
<protein>
    <recommendedName>
        <fullName evidence="11">SBP-type domain-containing protein</fullName>
    </recommendedName>
</protein>
<sequence length="185" mass="20895">MEAMSIERKRTLVEKVRKDSMVEKEVENEVEEEYENGGVGLTEEVRKKGIDGSKGSSSGGGGVSPPSCQAERCGADLTDAKKYHRRHKVCEFHSKAPVVVVAGLRQRFCQQCSRFHDLAEFDEAKRSCRRRLAGHNERRRKSNSESCRHSKGHHPKESQCRLADERGHIQINMAGNSGYKSFHIK</sequence>
<evidence type="ECO:0000256" key="9">
    <source>
        <dbReference type="PROSITE-ProRule" id="PRU00470"/>
    </source>
</evidence>
<keyword evidence="4" id="KW-0862">Zinc</keyword>
<evidence type="ECO:0000313" key="12">
    <source>
        <dbReference type="EMBL" id="CAL0303763.1"/>
    </source>
</evidence>
<dbReference type="GO" id="GO:0008270">
    <property type="term" value="F:zinc ion binding"/>
    <property type="evidence" value="ECO:0007669"/>
    <property type="project" value="UniProtKB-KW"/>
</dbReference>
<organism evidence="12 13">
    <name type="scientific">Lupinus luteus</name>
    <name type="common">European yellow lupine</name>
    <dbReference type="NCBI Taxonomy" id="3873"/>
    <lineage>
        <taxon>Eukaryota</taxon>
        <taxon>Viridiplantae</taxon>
        <taxon>Streptophyta</taxon>
        <taxon>Embryophyta</taxon>
        <taxon>Tracheophyta</taxon>
        <taxon>Spermatophyta</taxon>
        <taxon>Magnoliopsida</taxon>
        <taxon>eudicotyledons</taxon>
        <taxon>Gunneridae</taxon>
        <taxon>Pentapetalae</taxon>
        <taxon>rosids</taxon>
        <taxon>fabids</taxon>
        <taxon>Fabales</taxon>
        <taxon>Fabaceae</taxon>
        <taxon>Papilionoideae</taxon>
        <taxon>50 kb inversion clade</taxon>
        <taxon>genistoids sensu lato</taxon>
        <taxon>core genistoids</taxon>
        <taxon>Genisteae</taxon>
        <taxon>Lupinus</taxon>
    </lineage>
</organism>
<keyword evidence="5" id="KW-0805">Transcription regulation</keyword>
<keyword evidence="2" id="KW-0479">Metal-binding</keyword>
<evidence type="ECO:0000259" key="11">
    <source>
        <dbReference type="PROSITE" id="PS51141"/>
    </source>
</evidence>
<dbReference type="PANTHER" id="PTHR31251:SF226">
    <property type="entry name" value="SQUAMOSA PROMOTER-BINDING-LIKE PROTEIN 6"/>
    <property type="match status" value="1"/>
</dbReference>
<gene>
    <name evidence="12" type="ORF">LLUT_LOCUS4823</name>
</gene>
<dbReference type="GO" id="GO:0005634">
    <property type="term" value="C:nucleus"/>
    <property type="evidence" value="ECO:0007669"/>
    <property type="project" value="UniProtKB-SubCell"/>
</dbReference>
<keyword evidence="8" id="KW-0539">Nucleus</keyword>
<evidence type="ECO:0000256" key="3">
    <source>
        <dbReference type="ARBA" id="ARBA00022771"/>
    </source>
</evidence>
<proteinExistence type="predicted"/>